<feature type="domain" description="Response regulatory" evidence="7">
    <location>
        <begin position="6"/>
        <end position="122"/>
    </location>
</feature>
<dbReference type="Pfam" id="PF00072">
    <property type="entry name" value="Response_reg"/>
    <property type="match status" value="1"/>
</dbReference>
<reference evidence="8 9" key="1">
    <citation type="submission" date="2019-07" db="EMBL/GenBank/DDBJ databases">
        <title>The pathways for chlorine oxyanion respiration interact through the shared metabolite chlorate.</title>
        <authorList>
            <person name="Barnum T.P."/>
            <person name="Cheng Y."/>
            <person name="Hill K.A."/>
            <person name="Lucas L.N."/>
            <person name="Carlson H.K."/>
            <person name="Coates J.D."/>
        </authorList>
    </citation>
    <scope>NUCLEOTIDE SEQUENCE [LARGE SCALE GENOMIC DNA]</scope>
    <source>
        <strain evidence="8 9">SFB-1</strain>
    </source>
</reference>
<dbReference type="SMART" id="SM00448">
    <property type="entry name" value="REC"/>
    <property type="match status" value="1"/>
</dbReference>
<dbReference type="InterPro" id="IPR001789">
    <property type="entry name" value="Sig_transdc_resp-reg_receiver"/>
</dbReference>
<feature type="modified residue" description="4-aspartylphosphate" evidence="5">
    <location>
        <position position="57"/>
    </location>
</feature>
<evidence type="ECO:0000256" key="1">
    <source>
        <dbReference type="ARBA" id="ARBA00022553"/>
    </source>
</evidence>
<dbReference type="PANTHER" id="PTHR43214">
    <property type="entry name" value="TWO-COMPONENT RESPONSE REGULATOR"/>
    <property type="match status" value="1"/>
</dbReference>
<dbReference type="PROSITE" id="PS00622">
    <property type="entry name" value="HTH_LUXR_1"/>
    <property type="match status" value="1"/>
</dbReference>
<dbReference type="InterPro" id="IPR039420">
    <property type="entry name" value="WalR-like"/>
</dbReference>
<dbReference type="InterPro" id="IPR058245">
    <property type="entry name" value="NreC/VraR/RcsB-like_REC"/>
</dbReference>
<sequence>MTERIRILLVDDHGLFRSGIKSLLKRSDEFEVVGEAADGLEGAKRAKQLAPDVVLLDLHMPGVGGLDALKLILEDVPQTHVLMLTVSEDSEDLLTTLRGGATGYLLKNIEAETLIDAIRMASRGEPVVSPLMMGKLLANRSHGGPSAANPAAADAELDKLTPREREILACIAKGQSNKQIARNLEVAESTVKIHVQSVLKKLHLSSRVQAAVFAVERGFAAQ</sequence>
<dbReference type="PANTHER" id="PTHR43214:SF41">
    <property type="entry name" value="NITRATE_NITRITE RESPONSE REGULATOR PROTEIN NARP"/>
    <property type="match status" value="1"/>
</dbReference>
<dbReference type="CDD" id="cd06170">
    <property type="entry name" value="LuxR_C_like"/>
    <property type="match status" value="1"/>
</dbReference>
<evidence type="ECO:0000259" key="7">
    <source>
        <dbReference type="PROSITE" id="PS50110"/>
    </source>
</evidence>
<keyword evidence="1 5" id="KW-0597">Phosphoprotein</keyword>
<dbReference type="InterPro" id="IPR000792">
    <property type="entry name" value="Tscrpt_reg_LuxR_C"/>
</dbReference>
<dbReference type="SUPFAM" id="SSF52172">
    <property type="entry name" value="CheY-like"/>
    <property type="match status" value="1"/>
</dbReference>
<evidence type="ECO:0000313" key="9">
    <source>
        <dbReference type="Proteomes" id="UP000318349"/>
    </source>
</evidence>
<evidence type="ECO:0000256" key="5">
    <source>
        <dbReference type="PROSITE-ProRule" id="PRU00169"/>
    </source>
</evidence>
<proteinExistence type="predicted"/>
<comment type="caution">
    <text evidence="8">The sequence shown here is derived from an EMBL/GenBank/DDBJ whole genome shotgun (WGS) entry which is preliminary data.</text>
</comment>
<protein>
    <submittedName>
        <fullName evidence="8">Response regulator transcription factor</fullName>
    </submittedName>
</protein>
<accession>A0A558EBD5</accession>
<organism evidence="8 9">
    <name type="scientific">Denitromonas halophila</name>
    <dbReference type="NCBI Taxonomy" id="1629404"/>
    <lineage>
        <taxon>Bacteria</taxon>
        <taxon>Pseudomonadati</taxon>
        <taxon>Pseudomonadota</taxon>
        <taxon>Betaproteobacteria</taxon>
        <taxon>Rhodocyclales</taxon>
        <taxon>Zoogloeaceae</taxon>
        <taxon>Denitromonas</taxon>
    </lineage>
</organism>
<evidence type="ECO:0000259" key="6">
    <source>
        <dbReference type="PROSITE" id="PS50043"/>
    </source>
</evidence>
<dbReference type="EMBL" id="VMNI01000002">
    <property type="protein sequence ID" value="TVO79421.1"/>
    <property type="molecule type" value="Genomic_DNA"/>
</dbReference>
<dbReference type="InterPro" id="IPR011006">
    <property type="entry name" value="CheY-like_superfamily"/>
</dbReference>
<name>A0A558EBD5_9RHOO</name>
<dbReference type="InterPro" id="IPR016032">
    <property type="entry name" value="Sig_transdc_resp-reg_C-effctor"/>
</dbReference>
<gene>
    <name evidence="8" type="ORF">FHP89_01305</name>
</gene>
<dbReference type="GO" id="GO:0006355">
    <property type="term" value="P:regulation of DNA-templated transcription"/>
    <property type="evidence" value="ECO:0007669"/>
    <property type="project" value="InterPro"/>
</dbReference>
<evidence type="ECO:0000256" key="2">
    <source>
        <dbReference type="ARBA" id="ARBA00023015"/>
    </source>
</evidence>
<evidence type="ECO:0000256" key="3">
    <source>
        <dbReference type="ARBA" id="ARBA00023125"/>
    </source>
</evidence>
<dbReference type="PROSITE" id="PS50043">
    <property type="entry name" value="HTH_LUXR_2"/>
    <property type="match status" value="1"/>
</dbReference>
<dbReference type="GO" id="GO:0000160">
    <property type="term" value="P:phosphorelay signal transduction system"/>
    <property type="evidence" value="ECO:0007669"/>
    <property type="project" value="InterPro"/>
</dbReference>
<keyword evidence="4" id="KW-0804">Transcription</keyword>
<dbReference type="Pfam" id="PF00196">
    <property type="entry name" value="GerE"/>
    <property type="match status" value="1"/>
</dbReference>
<evidence type="ECO:0000313" key="8">
    <source>
        <dbReference type="EMBL" id="TVO79421.1"/>
    </source>
</evidence>
<dbReference type="GO" id="GO:0003677">
    <property type="term" value="F:DNA binding"/>
    <property type="evidence" value="ECO:0007669"/>
    <property type="project" value="UniProtKB-KW"/>
</dbReference>
<feature type="domain" description="HTH luxR-type" evidence="6">
    <location>
        <begin position="153"/>
        <end position="218"/>
    </location>
</feature>
<evidence type="ECO:0000256" key="4">
    <source>
        <dbReference type="ARBA" id="ARBA00023163"/>
    </source>
</evidence>
<dbReference type="SMART" id="SM00421">
    <property type="entry name" value="HTH_LUXR"/>
    <property type="match status" value="1"/>
</dbReference>
<dbReference type="SUPFAM" id="SSF46894">
    <property type="entry name" value="C-terminal effector domain of the bipartite response regulators"/>
    <property type="match status" value="1"/>
</dbReference>
<dbReference type="AlphaFoldDB" id="A0A558EBD5"/>
<keyword evidence="2" id="KW-0805">Transcription regulation</keyword>
<dbReference type="CDD" id="cd17535">
    <property type="entry name" value="REC_NarL-like"/>
    <property type="match status" value="1"/>
</dbReference>
<dbReference type="PROSITE" id="PS50110">
    <property type="entry name" value="RESPONSE_REGULATORY"/>
    <property type="match status" value="1"/>
</dbReference>
<dbReference type="Gene3D" id="3.40.50.2300">
    <property type="match status" value="1"/>
</dbReference>
<dbReference type="Proteomes" id="UP000318349">
    <property type="component" value="Unassembled WGS sequence"/>
</dbReference>
<keyword evidence="3" id="KW-0238">DNA-binding</keyword>
<dbReference type="PRINTS" id="PR00038">
    <property type="entry name" value="HTHLUXR"/>
</dbReference>